<keyword evidence="11" id="KW-1185">Reference proteome</keyword>
<feature type="region of interest" description="Disordered" evidence="9">
    <location>
        <begin position="36"/>
        <end position="119"/>
    </location>
</feature>
<keyword evidence="6" id="KW-0496">Mitochondrion</keyword>
<keyword evidence="4" id="KW-1133">Transmembrane helix</keyword>
<evidence type="ECO:0000313" key="11">
    <source>
        <dbReference type="Proteomes" id="UP000186601"/>
    </source>
</evidence>
<dbReference type="Proteomes" id="UP000186601">
    <property type="component" value="Unassembled WGS sequence"/>
</dbReference>
<organism evidence="10 11">
    <name type="scientific">Hermanssonia centrifuga</name>
    <dbReference type="NCBI Taxonomy" id="98765"/>
    <lineage>
        <taxon>Eukaryota</taxon>
        <taxon>Fungi</taxon>
        <taxon>Dikarya</taxon>
        <taxon>Basidiomycota</taxon>
        <taxon>Agaricomycotina</taxon>
        <taxon>Agaricomycetes</taxon>
        <taxon>Polyporales</taxon>
        <taxon>Meruliaceae</taxon>
        <taxon>Hermanssonia</taxon>
    </lineage>
</organism>
<dbReference type="STRING" id="98765.A0A2R6NMK0"/>
<evidence type="ECO:0000256" key="1">
    <source>
        <dbReference type="ARBA" id="ARBA00004173"/>
    </source>
</evidence>
<keyword evidence="3" id="KW-0812">Transmembrane</keyword>
<evidence type="ECO:0000256" key="8">
    <source>
        <dbReference type="SAM" id="Coils"/>
    </source>
</evidence>
<feature type="coiled-coil region" evidence="8">
    <location>
        <begin position="228"/>
        <end position="255"/>
    </location>
</feature>
<evidence type="ECO:0008006" key="12">
    <source>
        <dbReference type="Google" id="ProtNLM"/>
    </source>
</evidence>
<evidence type="ECO:0000256" key="6">
    <source>
        <dbReference type="ARBA" id="ARBA00023128"/>
    </source>
</evidence>
<protein>
    <recommendedName>
        <fullName evidence="12">Mitochondrial calcium uniporter regulator 1</fullName>
    </recommendedName>
</protein>
<accession>A0A2R6NMK0</accession>
<evidence type="ECO:0000256" key="3">
    <source>
        <dbReference type="ARBA" id="ARBA00022692"/>
    </source>
</evidence>
<dbReference type="PANTHER" id="PTHR14360:SF12">
    <property type="entry name" value="MOZ PROTEIN REPRESENTS A CHROMATIN-ASSOCIATED ACETYLTRANSFERASE"/>
    <property type="match status" value="1"/>
</dbReference>
<proteinExistence type="predicted"/>
<dbReference type="GO" id="GO:0005739">
    <property type="term" value="C:mitochondrion"/>
    <property type="evidence" value="ECO:0007669"/>
    <property type="project" value="UniProtKB-SubCell"/>
</dbReference>
<dbReference type="Pfam" id="PF07798">
    <property type="entry name" value="CCDC90-like"/>
    <property type="match status" value="1"/>
</dbReference>
<comment type="subcellular location">
    <subcellularLocation>
        <location evidence="2">Membrane</location>
    </subcellularLocation>
    <subcellularLocation>
        <location evidence="1">Mitochondrion</location>
    </subcellularLocation>
</comment>
<keyword evidence="7" id="KW-0472">Membrane</keyword>
<dbReference type="Gene3D" id="1.20.5.340">
    <property type="match status" value="1"/>
</dbReference>
<keyword evidence="5 8" id="KW-0175">Coiled coil</keyword>
<dbReference type="AlphaFoldDB" id="A0A2R6NMK0"/>
<sequence length="326" mass="36399">MLLRRLPRIRLSVGPPTLYGNRNYYIPSKTISDPPAYPAAATSISLAHPKDPGSSSQSTTSSPSPSSNSPPFQEPDDQYSVDSHPPVPIDPTFEHSNDPPQSQTTLPSPHHALHSSTYAHPPFDTHQFFAALEKTFPTPTARSLMRATRALLVNRIGRVRREALTVKDLESQAYLFKAALSELRTEITMYMRNESAAMRTASSALRRDVDALDGRMKEDIANLKHEIQMELDSRKNEAKNDLKQMDIEVEEILNKSLVSLGEHRTLVEEVKWDNMRKSVVALGGFLLVIVISMELLVNNQQAKSKSPPPPPPELVHLDGENIHYMP</sequence>
<feature type="region of interest" description="Disordered" evidence="9">
    <location>
        <begin position="301"/>
        <end position="320"/>
    </location>
</feature>
<feature type="compositionally biased region" description="Polar residues" evidence="9">
    <location>
        <begin position="98"/>
        <end position="107"/>
    </location>
</feature>
<gene>
    <name evidence="10" type="ORF">PHLCEN_2v10533</name>
</gene>
<dbReference type="OrthoDB" id="1552at2759"/>
<evidence type="ECO:0000256" key="7">
    <source>
        <dbReference type="ARBA" id="ARBA00023136"/>
    </source>
</evidence>
<evidence type="ECO:0000256" key="9">
    <source>
        <dbReference type="SAM" id="MobiDB-lite"/>
    </source>
</evidence>
<feature type="compositionally biased region" description="Low complexity" evidence="9">
    <location>
        <begin position="52"/>
        <end position="71"/>
    </location>
</feature>
<evidence type="ECO:0000256" key="2">
    <source>
        <dbReference type="ARBA" id="ARBA00004370"/>
    </source>
</evidence>
<dbReference type="GO" id="GO:0016020">
    <property type="term" value="C:membrane"/>
    <property type="evidence" value="ECO:0007669"/>
    <property type="project" value="UniProtKB-SubCell"/>
</dbReference>
<dbReference type="InterPro" id="IPR024461">
    <property type="entry name" value="CCDC90-like"/>
</dbReference>
<evidence type="ECO:0000313" key="10">
    <source>
        <dbReference type="EMBL" id="PSR73614.1"/>
    </source>
</evidence>
<comment type="caution">
    <text evidence="10">The sequence shown here is derived from an EMBL/GenBank/DDBJ whole genome shotgun (WGS) entry which is preliminary data.</text>
</comment>
<reference evidence="10 11" key="1">
    <citation type="submission" date="2018-02" db="EMBL/GenBank/DDBJ databases">
        <title>Genome sequence of the basidiomycete white-rot fungus Phlebia centrifuga.</title>
        <authorList>
            <person name="Granchi Z."/>
            <person name="Peng M."/>
            <person name="de Vries R.P."/>
            <person name="Hilden K."/>
            <person name="Makela M.R."/>
            <person name="Grigoriev I."/>
            <person name="Riley R."/>
        </authorList>
    </citation>
    <scope>NUCLEOTIDE SEQUENCE [LARGE SCALE GENOMIC DNA]</scope>
    <source>
        <strain evidence="10 11">FBCC195</strain>
    </source>
</reference>
<dbReference type="EMBL" id="MLYV02001069">
    <property type="protein sequence ID" value="PSR73614.1"/>
    <property type="molecule type" value="Genomic_DNA"/>
</dbReference>
<name>A0A2R6NMK0_9APHY</name>
<dbReference type="PANTHER" id="PTHR14360">
    <property type="entry name" value="PROTEIN FMP32, MITOCHONDRIAL"/>
    <property type="match status" value="1"/>
</dbReference>
<evidence type="ECO:0000256" key="5">
    <source>
        <dbReference type="ARBA" id="ARBA00023054"/>
    </source>
</evidence>
<evidence type="ECO:0000256" key="4">
    <source>
        <dbReference type="ARBA" id="ARBA00022989"/>
    </source>
</evidence>